<evidence type="ECO:0000259" key="8">
    <source>
        <dbReference type="PROSITE" id="PS50045"/>
    </source>
</evidence>
<dbReference type="PANTHER" id="PTHR32071">
    <property type="entry name" value="TRANSCRIPTIONAL REGULATORY PROTEIN"/>
    <property type="match status" value="1"/>
</dbReference>
<dbReference type="FunFam" id="3.40.50.300:FF:000006">
    <property type="entry name" value="DNA-binding transcriptional regulator NtrC"/>
    <property type="match status" value="1"/>
</dbReference>
<keyword evidence="2" id="KW-0067">ATP-binding</keyword>
<dbReference type="GO" id="GO:0005524">
    <property type="term" value="F:ATP binding"/>
    <property type="evidence" value="ECO:0007669"/>
    <property type="project" value="UniProtKB-KW"/>
</dbReference>
<dbReference type="InterPro" id="IPR002078">
    <property type="entry name" value="Sigma_54_int"/>
</dbReference>
<evidence type="ECO:0000313" key="9">
    <source>
        <dbReference type="EMBL" id="ANK12583.1"/>
    </source>
</evidence>
<dbReference type="SUPFAM" id="SSF52540">
    <property type="entry name" value="P-loop containing nucleoside triphosphate hydrolases"/>
    <property type="match status" value="1"/>
</dbReference>
<accession>A0A192D271</accession>
<keyword evidence="4" id="KW-0805">Transcription regulation</keyword>
<dbReference type="GO" id="GO:0000160">
    <property type="term" value="P:phosphorelay signal transduction system"/>
    <property type="evidence" value="ECO:0007669"/>
    <property type="project" value="UniProtKB-KW"/>
</dbReference>
<evidence type="ECO:0000256" key="3">
    <source>
        <dbReference type="ARBA" id="ARBA00023012"/>
    </source>
</evidence>
<dbReference type="Pfam" id="PF00158">
    <property type="entry name" value="Sigma54_activat"/>
    <property type="match status" value="1"/>
</dbReference>
<feature type="domain" description="Sigma-54 factor interaction" evidence="8">
    <location>
        <begin position="137"/>
        <end position="365"/>
    </location>
</feature>
<dbReference type="InterPro" id="IPR058031">
    <property type="entry name" value="AAA_lid_NorR"/>
</dbReference>
<dbReference type="GO" id="GO:0043565">
    <property type="term" value="F:sequence-specific DNA binding"/>
    <property type="evidence" value="ECO:0007669"/>
    <property type="project" value="InterPro"/>
</dbReference>
<keyword evidence="5" id="KW-0238">DNA-binding</keyword>
<dbReference type="AlphaFoldDB" id="A0A192D271"/>
<dbReference type="SUPFAM" id="SSF46689">
    <property type="entry name" value="Homeodomain-like"/>
    <property type="match status" value="1"/>
</dbReference>
<keyword evidence="10" id="KW-1185">Reference proteome</keyword>
<evidence type="ECO:0000256" key="4">
    <source>
        <dbReference type="ARBA" id="ARBA00023015"/>
    </source>
</evidence>
<dbReference type="InterPro" id="IPR025944">
    <property type="entry name" value="Sigma_54_int_dom_CS"/>
</dbReference>
<dbReference type="InterPro" id="IPR002197">
    <property type="entry name" value="HTH_Fis"/>
</dbReference>
<dbReference type="GO" id="GO:0006355">
    <property type="term" value="P:regulation of DNA-templated transcription"/>
    <property type="evidence" value="ECO:0007669"/>
    <property type="project" value="InterPro"/>
</dbReference>
<dbReference type="Proteomes" id="UP000078263">
    <property type="component" value="Chromosome"/>
</dbReference>
<dbReference type="EMBL" id="CP016033">
    <property type="protein sequence ID" value="ANK12583.1"/>
    <property type="molecule type" value="Genomic_DNA"/>
</dbReference>
<dbReference type="Gene3D" id="1.10.8.60">
    <property type="match status" value="1"/>
</dbReference>
<evidence type="ECO:0000256" key="1">
    <source>
        <dbReference type="ARBA" id="ARBA00022741"/>
    </source>
</evidence>
<evidence type="ECO:0000256" key="2">
    <source>
        <dbReference type="ARBA" id="ARBA00022840"/>
    </source>
</evidence>
<organism evidence="9 10">
    <name type="scientific">Erythrobacter neustonensis</name>
    <dbReference type="NCBI Taxonomy" id="1112"/>
    <lineage>
        <taxon>Bacteria</taxon>
        <taxon>Pseudomonadati</taxon>
        <taxon>Pseudomonadota</taxon>
        <taxon>Alphaproteobacteria</taxon>
        <taxon>Sphingomonadales</taxon>
        <taxon>Erythrobacteraceae</taxon>
        <taxon>Erythrobacter/Porphyrobacter group</taxon>
        <taxon>Erythrobacter</taxon>
    </lineage>
</organism>
<keyword evidence="3" id="KW-0902">Two-component regulatory system</keyword>
<dbReference type="PROSITE" id="PS50045">
    <property type="entry name" value="SIGMA54_INTERACT_4"/>
    <property type="match status" value="1"/>
</dbReference>
<evidence type="ECO:0000256" key="6">
    <source>
        <dbReference type="ARBA" id="ARBA00023159"/>
    </source>
</evidence>
<dbReference type="CDD" id="cd00009">
    <property type="entry name" value="AAA"/>
    <property type="match status" value="1"/>
</dbReference>
<name>A0A192D271_9SPHN</name>
<keyword evidence="7" id="KW-0804">Transcription</keyword>
<proteinExistence type="predicted"/>
<evidence type="ECO:0000313" key="10">
    <source>
        <dbReference type="Proteomes" id="UP000078263"/>
    </source>
</evidence>
<sequence>MRQSFAETKRPGAITMQAAKEQAADSHTAKGMTGCAPPDLPPAQIGRSGHDILTSMTLPLMGGSWQRDRIVLGDAMPPVMAAGIARSGRVAIALDHARTQPALALTGEGQVALSYDPAALGEARAALIAASAQGGWPVAGDPQTMALLTLAERIAASDIPVLLEGPTGTGKEVLARFVHRLSARAAGPFVAVNCAAMPEAMLEALLFGHKKGAFTGAAEAGEGLFRAADRGTLLLDEIGELPLALQSKMLRALQEGEILPLGATKPVKVDVRVVAATNRHLAAEVEAGRFREDLLYRLNVFPLALPALRDRPGDIAPLAFAMLLRHVPTGAGPGWLSSDALAALEMHAWPGNVRELENVIRRAILLAGGAAMLTAAHIVFDTAVRAAASPAPLAADAPPARAAAPRSLSDVAFASEAQAILETLTRHGGNRLATARSLGISERTLRYRLASMRGAGMLAAGGAA</sequence>
<reference evidence="9 10" key="1">
    <citation type="submission" date="2016-05" db="EMBL/GenBank/DDBJ databases">
        <title>Compelete Genome Sequence of Bacteriochlorophyll-Synthesizing Bacterium Porphyrobacter neustonensis DSM 9434.</title>
        <authorList>
            <person name="Shi X.-L."/>
            <person name="Wu Y.-H."/>
            <person name="Cheng H."/>
            <person name="Xu L."/>
            <person name="Zhang X.-Q."/>
            <person name="Wang C.-S."/>
            <person name="Xu X.-W."/>
        </authorList>
    </citation>
    <scope>NUCLEOTIDE SEQUENCE [LARGE SCALE GENOMIC DNA]</scope>
    <source>
        <strain evidence="9 10">DSM 9434</strain>
    </source>
</reference>
<dbReference type="STRING" id="1112.A9D12_06055"/>
<dbReference type="Gene3D" id="1.10.10.60">
    <property type="entry name" value="Homeodomain-like"/>
    <property type="match status" value="1"/>
</dbReference>
<dbReference type="KEGG" id="pns:A9D12_06055"/>
<dbReference type="PROSITE" id="PS00688">
    <property type="entry name" value="SIGMA54_INTERACT_3"/>
    <property type="match status" value="1"/>
</dbReference>
<keyword evidence="1" id="KW-0547">Nucleotide-binding</keyword>
<dbReference type="InterPro" id="IPR009057">
    <property type="entry name" value="Homeodomain-like_sf"/>
</dbReference>
<gene>
    <name evidence="9" type="ORF">A9D12_06055</name>
</gene>
<dbReference type="InterPro" id="IPR027417">
    <property type="entry name" value="P-loop_NTPase"/>
</dbReference>
<keyword evidence="6" id="KW-0010">Activator</keyword>
<dbReference type="Pfam" id="PF25601">
    <property type="entry name" value="AAA_lid_14"/>
    <property type="match status" value="1"/>
</dbReference>
<dbReference type="PRINTS" id="PR01590">
    <property type="entry name" value="HTHFIS"/>
</dbReference>
<dbReference type="InterPro" id="IPR003593">
    <property type="entry name" value="AAA+_ATPase"/>
</dbReference>
<evidence type="ECO:0000256" key="5">
    <source>
        <dbReference type="ARBA" id="ARBA00023125"/>
    </source>
</evidence>
<dbReference type="Gene3D" id="3.40.50.300">
    <property type="entry name" value="P-loop containing nucleotide triphosphate hydrolases"/>
    <property type="match status" value="1"/>
</dbReference>
<evidence type="ECO:0000256" key="7">
    <source>
        <dbReference type="ARBA" id="ARBA00023163"/>
    </source>
</evidence>
<dbReference type="Pfam" id="PF02954">
    <property type="entry name" value="HTH_8"/>
    <property type="match status" value="1"/>
</dbReference>
<dbReference type="PANTHER" id="PTHR32071:SF21">
    <property type="entry name" value="TRANSCRIPTIONAL REGULATORY PROTEIN FLGR"/>
    <property type="match status" value="1"/>
</dbReference>
<protein>
    <submittedName>
        <fullName evidence="9">Sigma-54-dependent Fis family transcriptional regulator</fullName>
    </submittedName>
</protein>
<dbReference type="SMART" id="SM00382">
    <property type="entry name" value="AAA"/>
    <property type="match status" value="1"/>
</dbReference>